<feature type="domain" description="Calcineurin-like phosphoesterase" evidence="6">
    <location>
        <begin position="25"/>
        <end position="230"/>
    </location>
</feature>
<keyword evidence="8" id="KW-1185">Reference proteome</keyword>
<evidence type="ECO:0000256" key="2">
    <source>
        <dbReference type="ARBA" id="ARBA00022519"/>
    </source>
</evidence>
<organism evidence="7 8">
    <name type="scientific">Clostridium gelidum</name>
    <dbReference type="NCBI Taxonomy" id="704125"/>
    <lineage>
        <taxon>Bacteria</taxon>
        <taxon>Bacillati</taxon>
        <taxon>Bacillota</taxon>
        <taxon>Clostridia</taxon>
        <taxon>Eubacteriales</taxon>
        <taxon>Clostridiaceae</taxon>
        <taxon>Clostridium</taxon>
    </lineage>
</organism>
<name>A0ABN6IVK5_9CLOT</name>
<dbReference type="PANTHER" id="PTHR34990:SF2">
    <property type="entry name" value="BLL8164 PROTEIN"/>
    <property type="match status" value="1"/>
</dbReference>
<keyword evidence="2" id="KW-0997">Cell inner membrane</keyword>
<evidence type="ECO:0000256" key="3">
    <source>
        <dbReference type="ARBA" id="ARBA00022723"/>
    </source>
</evidence>
<keyword evidence="5" id="KW-0464">Manganese</keyword>
<keyword evidence="4" id="KW-0472">Membrane</keyword>
<sequence>MHTDQRLTEAYKSARIEYFDENSKYVFFSDCHRSNGSNSDEFIKNRNNYLFALEYYYKNGFTYVEAGDGDELWEHPHFRDIKNAHSDVFDMLKRFFYEDRLIMLYGNHNIYLKNQEYVESNYYTYYNNYEEKNYDFMKGLKPCEGLVLKHKKTQQEILVVHGHQGDFSNDQFWVLSMLSLKYFWRYLHALGAKSPSSPVGNMNKRHKIEKNFVKWIKKHKKMIICGHTHRLKYPRNNELPYFNIGCCLYPTSITNIEITGGEIQLVQWKVLPDEDGVLQIRRQILRGPNPIEKYDISKSELNEN</sequence>
<dbReference type="InterPro" id="IPR004843">
    <property type="entry name" value="Calcineurin-like_PHP"/>
</dbReference>
<dbReference type="EMBL" id="AP024849">
    <property type="protein sequence ID" value="BCZ46179.1"/>
    <property type="molecule type" value="Genomic_DNA"/>
</dbReference>
<reference evidence="8" key="1">
    <citation type="submission" date="2021-07" db="EMBL/GenBank/DDBJ databases">
        <title>Complete genome sequencing of a Clostridium isolate.</title>
        <authorList>
            <person name="Ueki A."/>
            <person name="Tonouchi A."/>
        </authorList>
    </citation>
    <scope>NUCLEOTIDE SEQUENCE [LARGE SCALE GENOMIC DNA]</scope>
    <source>
        <strain evidence="8">C5S11</strain>
    </source>
</reference>
<dbReference type="Proteomes" id="UP000824633">
    <property type="component" value="Chromosome"/>
</dbReference>
<protein>
    <recommendedName>
        <fullName evidence="6">Calcineurin-like phosphoesterase domain-containing protein</fullName>
    </recommendedName>
</protein>
<evidence type="ECO:0000259" key="6">
    <source>
        <dbReference type="Pfam" id="PF00149"/>
    </source>
</evidence>
<dbReference type="Gene3D" id="3.60.21.10">
    <property type="match status" value="1"/>
</dbReference>
<evidence type="ECO:0000256" key="4">
    <source>
        <dbReference type="ARBA" id="ARBA00023136"/>
    </source>
</evidence>
<proteinExistence type="predicted"/>
<dbReference type="InterPro" id="IPR043461">
    <property type="entry name" value="LpxH-like"/>
</dbReference>
<keyword evidence="3" id="KW-0479">Metal-binding</keyword>
<evidence type="ECO:0000313" key="7">
    <source>
        <dbReference type="EMBL" id="BCZ46179.1"/>
    </source>
</evidence>
<dbReference type="RefSeq" id="WP_224037691.1">
    <property type="nucleotide sequence ID" value="NZ_AP024849.1"/>
</dbReference>
<dbReference type="InterPro" id="IPR029052">
    <property type="entry name" value="Metallo-depent_PP-like"/>
</dbReference>
<evidence type="ECO:0000256" key="1">
    <source>
        <dbReference type="ARBA" id="ARBA00022475"/>
    </source>
</evidence>
<dbReference type="Pfam" id="PF00149">
    <property type="entry name" value="Metallophos"/>
    <property type="match status" value="1"/>
</dbReference>
<evidence type="ECO:0000256" key="5">
    <source>
        <dbReference type="ARBA" id="ARBA00023211"/>
    </source>
</evidence>
<dbReference type="SUPFAM" id="SSF56300">
    <property type="entry name" value="Metallo-dependent phosphatases"/>
    <property type="match status" value="1"/>
</dbReference>
<dbReference type="PANTHER" id="PTHR34990">
    <property type="entry name" value="UDP-2,3-DIACYLGLUCOSAMINE HYDROLASE-RELATED"/>
    <property type="match status" value="1"/>
</dbReference>
<keyword evidence="1" id="KW-1003">Cell membrane</keyword>
<accession>A0ABN6IVK5</accession>
<evidence type="ECO:0000313" key="8">
    <source>
        <dbReference type="Proteomes" id="UP000824633"/>
    </source>
</evidence>
<gene>
    <name evidence="7" type="ORF">psyc5s11_22460</name>
</gene>